<comment type="function">
    <text evidence="9">Component of the NuA4 histone acetyltransferase complex which is involved in transcriptional activation of selected genes principally by acetylation of nucleosomal histone H4 and H2A. The NuA4 complex is also involved in DNA repair.</text>
</comment>
<sequence length="184" mass="19733">MSATDTASASEARALYDAARKELVSSLAKKRSADKALALLEAQLYAFEGSYLSETANSGGNIIQGFDSYLKGGTGAGRKKHEITDADRIFSNSSSTHARSLLLQQELSQSPPPSDYPTPVQGLRTVSLPPQPDQATPVNRSKKESAKDKKRRRAGVKAGTESADEEGSVTGGRGSRKKQRYNED</sequence>
<dbReference type="EMBL" id="KL198061">
    <property type="protein sequence ID" value="KDQ11155.1"/>
    <property type="molecule type" value="Genomic_DNA"/>
</dbReference>
<evidence type="ECO:0000256" key="6">
    <source>
        <dbReference type="ARBA" id="ARBA00023054"/>
    </source>
</evidence>
<keyword evidence="9" id="KW-0227">DNA damage</keyword>
<feature type="compositionally biased region" description="Low complexity" evidence="10">
    <location>
        <begin position="100"/>
        <end position="109"/>
    </location>
</feature>
<proteinExistence type="inferred from homology"/>
<dbReference type="GO" id="GO:0035267">
    <property type="term" value="C:NuA4 histone acetyltransferase complex"/>
    <property type="evidence" value="ECO:0007669"/>
    <property type="project" value="UniProtKB-UniRule"/>
</dbReference>
<comment type="subcellular location">
    <subcellularLocation>
        <location evidence="1 9">Nucleus</location>
    </subcellularLocation>
</comment>
<feature type="region of interest" description="Disordered" evidence="10">
    <location>
        <begin position="100"/>
        <end position="184"/>
    </location>
</feature>
<evidence type="ECO:0000313" key="11">
    <source>
        <dbReference type="EMBL" id="KDQ11155.1"/>
    </source>
</evidence>
<keyword evidence="6" id="KW-0175">Coiled coil</keyword>
<dbReference type="InterPro" id="IPR015418">
    <property type="entry name" value="Eaf6"/>
</dbReference>
<dbReference type="HOGENOM" id="CLU_112128_0_0_1"/>
<dbReference type="AlphaFoldDB" id="A0A067M8X5"/>
<dbReference type="Pfam" id="PF09340">
    <property type="entry name" value="NuA4"/>
    <property type="match status" value="1"/>
</dbReference>
<name>A0A067M8X5_BOTB1</name>
<evidence type="ECO:0000256" key="1">
    <source>
        <dbReference type="ARBA" id="ARBA00004123"/>
    </source>
</evidence>
<dbReference type="GO" id="GO:0006281">
    <property type="term" value="P:DNA repair"/>
    <property type="evidence" value="ECO:0007669"/>
    <property type="project" value="UniProtKB-UniRule"/>
</dbReference>
<keyword evidence="8 9" id="KW-0539">Nucleus</keyword>
<dbReference type="InParanoid" id="A0A067M8X5"/>
<evidence type="ECO:0000313" key="12">
    <source>
        <dbReference type="Proteomes" id="UP000027195"/>
    </source>
</evidence>
<dbReference type="OrthoDB" id="440324at2759"/>
<dbReference type="PANTHER" id="PTHR13476">
    <property type="entry name" value="CHROMATIN MODIFICATION-RELATED PROTEIN MEAF6"/>
    <property type="match status" value="1"/>
</dbReference>
<evidence type="ECO:0000256" key="4">
    <source>
        <dbReference type="ARBA" id="ARBA00022853"/>
    </source>
</evidence>
<comment type="similarity">
    <text evidence="2 9">Belongs to the EAF6 family.</text>
</comment>
<keyword evidence="4 9" id="KW-0156">Chromatin regulator</keyword>
<dbReference type="GO" id="GO:0005634">
    <property type="term" value="C:nucleus"/>
    <property type="evidence" value="ECO:0007669"/>
    <property type="project" value="UniProtKB-SubCell"/>
</dbReference>
<evidence type="ECO:0000256" key="8">
    <source>
        <dbReference type="ARBA" id="ARBA00023242"/>
    </source>
</evidence>
<evidence type="ECO:0000256" key="3">
    <source>
        <dbReference type="ARBA" id="ARBA00018504"/>
    </source>
</evidence>
<organism evidence="11 12">
    <name type="scientific">Botryobasidium botryosum (strain FD-172 SS1)</name>
    <dbReference type="NCBI Taxonomy" id="930990"/>
    <lineage>
        <taxon>Eukaryota</taxon>
        <taxon>Fungi</taxon>
        <taxon>Dikarya</taxon>
        <taxon>Basidiomycota</taxon>
        <taxon>Agaricomycotina</taxon>
        <taxon>Agaricomycetes</taxon>
        <taxon>Cantharellales</taxon>
        <taxon>Botryobasidiaceae</taxon>
        <taxon>Botryobasidium</taxon>
    </lineage>
</organism>
<evidence type="ECO:0000256" key="5">
    <source>
        <dbReference type="ARBA" id="ARBA00023015"/>
    </source>
</evidence>
<evidence type="ECO:0000256" key="10">
    <source>
        <dbReference type="SAM" id="MobiDB-lite"/>
    </source>
</evidence>
<gene>
    <name evidence="11" type="ORF">BOTBODRAFT_35694</name>
</gene>
<keyword evidence="12" id="KW-1185">Reference proteome</keyword>
<comment type="subunit">
    <text evidence="9">Component of the NuA4 histone acetyltransferase complex.</text>
</comment>
<dbReference type="Proteomes" id="UP000027195">
    <property type="component" value="Unassembled WGS sequence"/>
</dbReference>
<dbReference type="STRING" id="930990.A0A067M8X5"/>
<keyword evidence="5 9" id="KW-0805">Transcription regulation</keyword>
<protein>
    <recommendedName>
        <fullName evidence="3 9">Chromatin modification-related protein EAF6</fullName>
    </recommendedName>
</protein>
<keyword evidence="7 9" id="KW-0804">Transcription</keyword>
<reference evidence="12" key="1">
    <citation type="journal article" date="2014" name="Proc. Natl. Acad. Sci. U.S.A.">
        <title>Extensive sampling of basidiomycete genomes demonstrates inadequacy of the white-rot/brown-rot paradigm for wood decay fungi.</title>
        <authorList>
            <person name="Riley R."/>
            <person name="Salamov A.A."/>
            <person name="Brown D.W."/>
            <person name="Nagy L.G."/>
            <person name="Floudas D."/>
            <person name="Held B.W."/>
            <person name="Levasseur A."/>
            <person name="Lombard V."/>
            <person name="Morin E."/>
            <person name="Otillar R."/>
            <person name="Lindquist E.A."/>
            <person name="Sun H."/>
            <person name="LaButti K.M."/>
            <person name="Schmutz J."/>
            <person name="Jabbour D."/>
            <person name="Luo H."/>
            <person name="Baker S.E."/>
            <person name="Pisabarro A.G."/>
            <person name="Walton J.D."/>
            <person name="Blanchette R.A."/>
            <person name="Henrissat B."/>
            <person name="Martin F."/>
            <person name="Cullen D."/>
            <person name="Hibbett D.S."/>
            <person name="Grigoriev I.V."/>
        </authorList>
    </citation>
    <scope>NUCLEOTIDE SEQUENCE [LARGE SCALE GENOMIC DNA]</scope>
    <source>
        <strain evidence="12">FD-172 SS1</strain>
    </source>
</reference>
<evidence type="ECO:0000256" key="2">
    <source>
        <dbReference type="ARBA" id="ARBA00010916"/>
    </source>
</evidence>
<evidence type="ECO:0000256" key="7">
    <source>
        <dbReference type="ARBA" id="ARBA00023163"/>
    </source>
</evidence>
<dbReference type="GO" id="GO:0006325">
    <property type="term" value="P:chromatin organization"/>
    <property type="evidence" value="ECO:0007669"/>
    <property type="project" value="UniProtKB-KW"/>
</dbReference>
<accession>A0A067M8X5</accession>
<evidence type="ECO:0000256" key="9">
    <source>
        <dbReference type="RuleBase" id="RU368022"/>
    </source>
</evidence>
<feature type="compositionally biased region" description="Basic residues" evidence="10">
    <location>
        <begin position="174"/>
        <end position="184"/>
    </location>
</feature>
<keyword evidence="9" id="KW-0234">DNA repair</keyword>